<evidence type="ECO:0000256" key="5">
    <source>
        <dbReference type="ARBA" id="ARBA00022679"/>
    </source>
</evidence>
<comment type="function">
    <text evidence="6">Involved in the catabolism of quinolinic acid (QA).</text>
</comment>
<dbReference type="SUPFAM" id="SSF54675">
    <property type="entry name" value="Nicotinate/Quinolinate PRTase N-terminal domain-like"/>
    <property type="match status" value="1"/>
</dbReference>
<dbReference type="GO" id="GO:0009435">
    <property type="term" value="P:NAD+ biosynthetic process"/>
    <property type="evidence" value="ECO:0007669"/>
    <property type="project" value="InterPro"/>
</dbReference>
<dbReference type="InterPro" id="IPR036068">
    <property type="entry name" value="Nicotinate_pribotase-like_C"/>
</dbReference>
<protein>
    <recommendedName>
        <fullName evidence="6">Nicotinate-nucleotide pyrophosphorylase [carboxylating]</fullName>
        <ecNumber evidence="6">2.4.2.19</ecNumber>
    </recommendedName>
    <alternativeName>
        <fullName evidence="6">Quinolinate phosphoribosyltransferase [decarboxylating]</fullName>
    </alternativeName>
</protein>
<dbReference type="GO" id="GO:0004514">
    <property type="term" value="F:nicotinate-nucleotide diphosphorylase (carboxylating) activity"/>
    <property type="evidence" value="ECO:0007669"/>
    <property type="project" value="UniProtKB-EC"/>
</dbReference>
<dbReference type="InterPro" id="IPR013785">
    <property type="entry name" value="Aldolase_TIM"/>
</dbReference>
<dbReference type="SUPFAM" id="SSF51690">
    <property type="entry name" value="Nicotinate/Quinolinate PRTase C-terminal domain-like"/>
    <property type="match status" value="1"/>
</dbReference>
<dbReference type="NCBIfam" id="TIGR00078">
    <property type="entry name" value="nadC"/>
    <property type="match status" value="1"/>
</dbReference>
<evidence type="ECO:0000256" key="4">
    <source>
        <dbReference type="ARBA" id="ARBA00022676"/>
    </source>
</evidence>
<evidence type="ECO:0000256" key="1">
    <source>
        <dbReference type="ARBA" id="ARBA00004893"/>
    </source>
</evidence>
<keyword evidence="5 6" id="KW-0808">Transferase</keyword>
<feature type="domain" description="Quinolinate phosphoribosyl transferase C-terminal" evidence="7">
    <location>
        <begin position="103"/>
        <end position="273"/>
    </location>
</feature>
<comment type="subunit">
    <text evidence="6">Hexamer formed by 3 homodimers.</text>
</comment>
<dbReference type="FunFam" id="3.20.20.70:FF:000030">
    <property type="entry name" value="Nicotinate-nucleotide pyrophosphorylase, carboxylating"/>
    <property type="match status" value="1"/>
</dbReference>
<dbReference type="KEGG" id="ipc:IPA_01775"/>
<dbReference type="Gene3D" id="3.20.20.70">
    <property type="entry name" value="Aldolase class I"/>
    <property type="match status" value="1"/>
</dbReference>
<dbReference type="PANTHER" id="PTHR32179">
    <property type="entry name" value="NICOTINATE-NUCLEOTIDE PYROPHOSPHORYLASE [CARBOXYLATING]"/>
    <property type="match status" value="1"/>
</dbReference>
<keyword evidence="10" id="KW-1185">Reference proteome</keyword>
<evidence type="ECO:0000259" key="8">
    <source>
        <dbReference type="Pfam" id="PF02749"/>
    </source>
</evidence>
<dbReference type="EMBL" id="CP006868">
    <property type="protein sequence ID" value="UXD21247.1"/>
    <property type="molecule type" value="Genomic_DNA"/>
</dbReference>
<dbReference type="Pfam" id="PF01729">
    <property type="entry name" value="QRPTase_C"/>
    <property type="match status" value="1"/>
</dbReference>
<dbReference type="InterPro" id="IPR037128">
    <property type="entry name" value="Quinolinate_PRibosylTase_N_sf"/>
</dbReference>
<proteinExistence type="inferred from homology"/>
<comment type="pathway">
    <text evidence="1 6">Cofactor biosynthesis; NAD(+) biosynthesis; nicotinate D-ribonucleotide from quinolinate: step 1/1.</text>
</comment>
<evidence type="ECO:0000313" key="10">
    <source>
        <dbReference type="Proteomes" id="UP001063698"/>
    </source>
</evidence>
<organism evidence="9 10">
    <name type="scientific">Ignicoccus pacificus DSM 13166</name>
    <dbReference type="NCBI Taxonomy" id="940294"/>
    <lineage>
        <taxon>Archaea</taxon>
        <taxon>Thermoproteota</taxon>
        <taxon>Thermoprotei</taxon>
        <taxon>Desulfurococcales</taxon>
        <taxon>Desulfurococcaceae</taxon>
        <taxon>Ignicoccus</taxon>
    </lineage>
</organism>
<name>A0A977K935_9CREN</name>
<dbReference type="EC" id="2.4.2.19" evidence="6"/>
<evidence type="ECO:0000259" key="7">
    <source>
        <dbReference type="Pfam" id="PF01729"/>
    </source>
</evidence>
<dbReference type="InterPro" id="IPR004393">
    <property type="entry name" value="NadC"/>
</dbReference>
<comment type="similarity">
    <text evidence="2 6">Belongs to the NadC/ModD family.</text>
</comment>
<dbReference type="PANTHER" id="PTHR32179:SF3">
    <property type="entry name" value="NICOTINATE-NUCLEOTIDE PYROPHOSPHORYLASE [CARBOXYLATING]"/>
    <property type="match status" value="1"/>
</dbReference>
<keyword evidence="3 6" id="KW-0662">Pyridine nucleotide biosynthesis</keyword>
<comment type="catalytic activity">
    <reaction evidence="6">
        <text>nicotinate beta-D-ribonucleotide + CO2 + diphosphate = quinolinate + 5-phospho-alpha-D-ribose 1-diphosphate + 2 H(+)</text>
        <dbReference type="Rhea" id="RHEA:12733"/>
        <dbReference type="ChEBI" id="CHEBI:15378"/>
        <dbReference type="ChEBI" id="CHEBI:16526"/>
        <dbReference type="ChEBI" id="CHEBI:29959"/>
        <dbReference type="ChEBI" id="CHEBI:33019"/>
        <dbReference type="ChEBI" id="CHEBI:57502"/>
        <dbReference type="ChEBI" id="CHEBI:58017"/>
        <dbReference type="EC" id="2.4.2.19"/>
    </reaction>
</comment>
<dbReference type="GO" id="GO:0034213">
    <property type="term" value="P:quinolinate catabolic process"/>
    <property type="evidence" value="ECO:0007669"/>
    <property type="project" value="TreeGrafter"/>
</dbReference>
<accession>A0A977K935</accession>
<evidence type="ECO:0000256" key="2">
    <source>
        <dbReference type="ARBA" id="ARBA00009400"/>
    </source>
</evidence>
<evidence type="ECO:0000313" key="9">
    <source>
        <dbReference type="EMBL" id="UXD21247.1"/>
    </source>
</evidence>
<dbReference type="Gene3D" id="3.90.1170.20">
    <property type="entry name" value="Quinolinate phosphoribosyl transferase, N-terminal domain"/>
    <property type="match status" value="1"/>
</dbReference>
<evidence type="ECO:0000256" key="3">
    <source>
        <dbReference type="ARBA" id="ARBA00022642"/>
    </source>
</evidence>
<dbReference type="InterPro" id="IPR022412">
    <property type="entry name" value="Quinolinate_PRibosylTrfase_N"/>
</dbReference>
<reference evidence="9" key="1">
    <citation type="submission" date="2013-11" db="EMBL/GenBank/DDBJ databases">
        <title>Comparative genomics of Ignicoccus.</title>
        <authorList>
            <person name="Podar M."/>
        </authorList>
    </citation>
    <scope>NUCLEOTIDE SEQUENCE</scope>
    <source>
        <strain evidence="9">DSM 13166</strain>
    </source>
</reference>
<dbReference type="InterPro" id="IPR002638">
    <property type="entry name" value="Quinolinate_PRibosylTrfase_C"/>
</dbReference>
<dbReference type="PIRSF" id="PIRSF006250">
    <property type="entry name" value="NadC_ModD"/>
    <property type="match status" value="1"/>
</dbReference>
<gene>
    <name evidence="9" type="ORF">IPA_01775</name>
</gene>
<dbReference type="Pfam" id="PF02749">
    <property type="entry name" value="QRPTase_N"/>
    <property type="match status" value="1"/>
</dbReference>
<dbReference type="InterPro" id="IPR027277">
    <property type="entry name" value="NadC/ModD"/>
</dbReference>
<evidence type="ECO:0000256" key="6">
    <source>
        <dbReference type="PIRNR" id="PIRNR006250"/>
    </source>
</evidence>
<dbReference type="Proteomes" id="UP001063698">
    <property type="component" value="Chromosome"/>
</dbReference>
<sequence>MYLGERLKEDLLSWLKEDVPLYDLTTYALGDIGRKEFEIVAKSEVYACNLELVKDALSRMGIEVTFVKEGWIKGPFIRIKGDAKEILVLERTLLNFLIHVLSISTEVRRVREYLNEKGFEKVRLAVTRKTVPGMRLWAKLFASCAGADTHRLSLSDMLMIKDTHAEASGGLLEAVKRAHSRKSFAHKLEVEVRSLEEALEVLPYADVIMLDNFPPEEAKSAACELKRRRSEVVIEVSGGINKENVIEYLNECVDVVSMGYLTISPPRVDLSMRYAR</sequence>
<dbReference type="AlphaFoldDB" id="A0A977K935"/>
<keyword evidence="4 6" id="KW-0328">Glycosyltransferase</keyword>
<dbReference type="GO" id="GO:0005737">
    <property type="term" value="C:cytoplasm"/>
    <property type="evidence" value="ECO:0007669"/>
    <property type="project" value="TreeGrafter"/>
</dbReference>
<feature type="domain" description="Quinolinate phosphoribosyl transferase N-terminal" evidence="8">
    <location>
        <begin position="23"/>
        <end position="99"/>
    </location>
</feature>